<feature type="modified residue" description="4-aspartylphosphate" evidence="2">
    <location>
        <position position="55"/>
    </location>
</feature>
<feature type="domain" description="Response regulatory" evidence="3">
    <location>
        <begin position="2"/>
        <end position="115"/>
    </location>
</feature>
<dbReference type="RefSeq" id="WP_130854931.1">
    <property type="nucleotide sequence ID" value="NZ_JBHLWO010000001.1"/>
</dbReference>
<keyword evidence="6" id="KW-1185">Reference proteome</keyword>
<name>A0ABV6HDK1_9SPHI</name>
<evidence type="ECO:0000313" key="6">
    <source>
        <dbReference type="Proteomes" id="UP001589774"/>
    </source>
</evidence>
<dbReference type="InterPro" id="IPR001789">
    <property type="entry name" value="Sig_transdc_resp-reg_receiver"/>
</dbReference>
<dbReference type="Gene3D" id="2.40.50.1020">
    <property type="entry name" value="LytTr DNA-binding domain"/>
    <property type="match status" value="1"/>
</dbReference>
<dbReference type="Gene3D" id="3.40.50.2300">
    <property type="match status" value="1"/>
</dbReference>
<dbReference type="PANTHER" id="PTHR48111">
    <property type="entry name" value="REGULATOR OF RPOS"/>
    <property type="match status" value="1"/>
</dbReference>
<dbReference type="SMART" id="SM00850">
    <property type="entry name" value="LytTR"/>
    <property type="match status" value="1"/>
</dbReference>
<gene>
    <name evidence="5" type="ORF">ACFFI0_01575</name>
</gene>
<dbReference type="PROSITE" id="PS50110">
    <property type="entry name" value="RESPONSE_REGULATORY"/>
    <property type="match status" value="1"/>
</dbReference>
<organism evidence="5 6">
    <name type="scientific">Olivibacter oleidegradans</name>
    <dbReference type="NCBI Taxonomy" id="760123"/>
    <lineage>
        <taxon>Bacteria</taxon>
        <taxon>Pseudomonadati</taxon>
        <taxon>Bacteroidota</taxon>
        <taxon>Sphingobacteriia</taxon>
        <taxon>Sphingobacteriales</taxon>
        <taxon>Sphingobacteriaceae</taxon>
        <taxon>Olivibacter</taxon>
    </lineage>
</organism>
<proteinExistence type="predicted"/>
<keyword evidence="1" id="KW-0238">DNA-binding</keyword>
<comment type="caution">
    <text evidence="5">The sequence shown here is derived from an EMBL/GenBank/DDBJ whole genome shotgun (WGS) entry which is preliminary data.</text>
</comment>
<accession>A0ABV6HDK1</accession>
<dbReference type="InterPro" id="IPR007492">
    <property type="entry name" value="LytTR_DNA-bd_dom"/>
</dbReference>
<evidence type="ECO:0000256" key="1">
    <source>
        <dbReference type="ARBA" id="ARBA00023125"/>
    </source>
</evidence>
<dbReference type="Proteomes" id="UP001589774">
    <property type="component" value="Unassembled WGS sequence"/>
</dbReference>
<feature type="domain" description="HTH LytTR-type" evidence="4">
    <location>
        <begin position="148"/>
        <end position="255"/>
    </location>
</feature>
<dbReference type="Pfam" id="PF00072">
    <property type="entry name" value="Response_reg"/>
    <property type="match status" value="1"/>
</dbReference>
<reference evidence="5 6" key="1">
    <citation type="submission" date="2024-09" db="EMBL/GenBank/DDBJ databases">
        <authorList>
            <person name="Sun Q."/>
            <person name="Mori K."/>
        </authorList>
    </citation>
    <scope>NUCLEOTIDE SEQUENCE [LARGE SCALE GENOMIC DNA]</scope>
    <source>
        <strain evidence="5 6">CCM 7765</strain>
    </source>
</reference>
<dbReference type="SUPFAM" id="SSF52172">
    <property type="entry name" value="CheY-like"/>
    <property type="match status" value="1"/>
</dbReference>
<dbReference type="PROSITE" id="PS50930">
    <property type="entry name" value="HTH_LYTTR"/>
    <property type="match status" value="1"/>
</dbReference>
<evidence type="ECO:0000259" key="3">
    <source>
        <dbReference type="PROSITE" id="PS50110"/>
    </source>
</evidence>
<dbReference type="InterPro" id="IPR011006">
    <property type="entry name" value="CheY-like_superfamily"/>
</dbReference>
<evidence type="ECO:0000259" key="4">
    <source>
        <dbReference type="PROSITE" id="PS50930"/>
    </source>
</evidence>
<dbReference type="SMART" id="SM00448">
    <property type="entry name" value="REC"/>
    <property type="match status" value="1"/>
</dbReference>
<dbReference type="PANTHER" id="PTHR48111:SF69">
    <property type="entry name" value="RESPONSE REGULATOR RECEIVER"/>
    <property type="match status" value="1"/>
</dbReference>
<evidence type="ECO:0000256" key="2">
    <source>
        <dbReference type="PROSITE-ProRule" id="PRU00169"/>
    </source>
</evidence>
<dbReference type="InterPro" id="IPR039420">
    <property type="entry name" value="WalR-like"/>
</dbReference>
<evidence type="ECO:0000313" key="5">
    <source>
        <dbReference type="EMBL" id="MFC0316971.1"/>
    </source>
</evidence>
<dbReference type="Pfam" id="PF04397">
    <property type="entry name" value="LytTR"/>
    <property type="match status" value="1"/>
</dbReference>
<sequence length="255" mass="28762">MNILIIEDETKTAKALKAMIERLGDDLHVTGIVPSVKAAIQWLGNQSTPELILSDIQLSDGLSFEIFRTVQPPCPVIFCTAYDQYAIQAFEANGIDYLLKPIDEDKLARGLRKYEQMRQLMGGRVQTIPPGLETLLKQLVHPAYKSSLLVFKNEKIIPISTKDIAFVYSVGGIVHAYTQRGETYLIQEVLDELESILDPSLFFRANRQFIINRAAVQMAEHFFNRRLIVKLSVETPERIVVSKVKASDLLAWLAS</sequence>
<protein>
    <submittedName>
        <fullName evidence="5">LytR/AlgR family response regulator transcription factor</fullName>
    </submittedName>
</protein>
<dbReference type="EMBL" id="JBHLWO010000001">
    <property type="protein sequence ID" value="MFC0316971.1"/>
    <property type="molecule type" value="Genomic_DNA"/>
</dbReference>
<keyword evidence="2" id="KW-0597">Phosphoprotein</keyword>